<keyword evidence="4" id="KW-0963">Cytoplasm</keyword>
<reference evidence="13" key="1">
    <citation type="journal article" date="2016" name="Nature">
        <title>The genome of the seagrass Zostera marina reveals angiosperm adaptation to the sea.</title>
        <authorList>
            <person name="Olsen J.L."/>
            <person name="Rouze P."/>
            <person name="Verhelst B."/>
            <person name="Lin Y.-C."/>
            <person name="Bayer T."/>
            <person name="Collen J."/>
            <person name="Dattolo E."/>
            <person name="De Paoli E."/>
            <person name="Dittami S."/>
            <person name="Maumus F."/>
            <person name="Michel G."/>
            <person name="Kersting A."/>
            <person name="Lauritano C."/>
            <person name="Lohaus R."/>
            <person name="Toepel M."/>
            <person name="Tonon T."/>
            <person name="Vanneste K."/>
            <person name="Amirebrahimi M."/>
            <person name="Brakel J."/>
            <person name="Bostroem C."/>
            <person name="Chovatia M."/>
            <person name="Grimwood J."/>
            <person name="Jenkins J.W."/>
            <person name="Jueterbock A."/>
            <person name="Mraz A."/>
            <person name="Stam W.T."/>
            <person name="Tice H."/>
            <person name="Bornberg-Bauer E."/>
            <person name="Green P.J."/>
            <person name="Pearson G.A."/>
            <person name="Procaccini G."/>
            <person name="Duarte C.M."/>
            <person name="Schmutz J."/>
            <person name="Reusch T.B.H."/>
            <person name="Van de Peer Y."/>
        </authorList>
    </citation>
    <scope>NUCLEOTIDE SEQUENCE [LARGE SCALE GENOMIC DNA]</scope>
    <source>
        <strain evidence="13">cv. Finnish</strain>
    </source>
</reference>
<dbReference type="GO" id="GO:0005634">
    <property type="term" value="C:nucleus"/>
    <property type="evidence" value="ECO:0000318"/>
    <property type="project" value="GO_Central"/>
</dbReference>
<dbReference type="OMA" id="YSGDFMY"/>
<evidence type="ECO:0000313" key="13">
    <source>
        <dbReference type="Proteomes" id="UP000036987"/>
    </source>
</evidence>
<keyword evidence="5 10" id="KW-0175">Coiled coil</keyword>
<dbReference type="Proteomes" id="UP000036987">
    <property type="component" value="Unassembled WGS sequence"/>
</dbReference>
<evidence type="ECO:0000256" key="9">
    <source>
        <dbReference type="RuleBase" id="RU003876"/>
    </source>
</evidence>
<dbReference type="Gene3D" id="3.30.1120.90">
    <property type="entry name" value="Nucleosome assembly protein"/>
    <property type="match status" value="1"/>
</dbReference>
<dbReference type="InterPro" id="IPR002164">
    <property type="entry name" value="NAP_family"/>
</dbReference>
<dbReference type="Pfam" id="PF00956">
    <property type="entry name" value="NAP"/>
    <property type="match status" value="1"/>
</dbReference>
<dbReference type="OrthoDB" id="27325at2759"/>
<dbReference type="FunFam" id="3.30.1120.90:FF:000005">
    <property type="entry name" value="Nucleosome assembly protein11"/>
    <property type="match status" value="1"/>
</dbReference>
<evidence type="ECO:0000256" key="3">
    <source>
        <dbReference type="ARBA" id="ARBA00009947"/>
    </source>
</evidence>
<dbReference type="AlphaFoldDB" id="A0A0K9NQD0"/>
<dbReference type="InterPro" id="IPR037231">
    <property type="entry name" value="NAP-like_sf"/>
</dbReference>
<dbReference type="GO" id="GO:0000724">
    <property type="term" value="P:double-strand break repair via homologous recombination"/>
    <property type="evidence" value="ECO:0007669"/>
    <property type="project" value="UniProtKB-ARBA"/>
</dbReference>
<keyword evidence="7" id="KW-0539">Nucleus</keyword>
<evidence type="ECO:0000256" key="2">
    <source>
        <dbReference type="ARBA" id="ARBA00004496"/>
    </source>
</evidence>
<keyword evidence="6" id="KW-0143">Chaperone</keyword>
<sequence>MSQNEKQGTVFLSDLDAAATHSQSSGMSDEERAGLMNTLKNKLQFLAEQHDDLLESLSPNVRKRVEILREIQNEYNGMEAKYIEERVELDAKYQKLYEPLYAKRFEIVNGASELDGASSKDNVEEKGVPDFWLNAMKRNELLSDEIHERDEAALKYLKDIKYLKIQSSDFPDGFKLDFFFDNNPFFKNSVLTKTYHIVDDDELNLVIGTEIEWFPGKNLTQKLLKKKIKKGSKNTKPITKIEKCESFFNFFNTHKRPSGDKYIDAQLQDEMEQDFDIGSTFRDEIIPHAVSWFTGEAIPEVDFDSSDDGEDDDQEESDDA</sequence>
<dbReference type="GO" id="GO:0003682">
    <property type="term" value="F:chromatin binding"/>
    <property type="evidence" value="ECO:0000318"/>
    <property type="project" value="GO_Central"/>
</dbReference>
<feature type="region of interest" description="Disordered" evidence="11">
    <location>
        <begin position="297"/>
        <end position="320"/>
    </location>
</feature>
<evidence type="ECO:0000256" key="4">
    <source>
        <dbReference type="ARBA" id="ARBA00022490"/>
    </source>
</evidence>
<name>A0A0K9NQD0_ZOSMR</name>
<dbReference type="GO" id="GO:0000785">
    <property type="term" value="C:chromatin"/>
    <property type="evidence" value="ECO:0000318"/>
    <property type="project" value="GO_Central"/>
</dbReference>
<keyword evidence="13" id="KW-1185">Reference proteome</keyword>
<dbReference type="GO" id="GO:0042393">
    <property type="term" value="F:histone binding"/>
    <property type="evidence" value="ECO:0000318"/>
    <property type="project" value="GO_Central"/>
</dbReference>
<dbReference type="GO" id="GO:0005737">
    <property type="term" value="C:cytoplasm"/>
    <property type="evidence" value="ECO:0007669"/>
    <property type="project" value="UniProtKB-SubCell"/>
</dbReference>
<evidence type="ECO:0000256" key="7">
    <source>
        <dbReference type="ARBA" id="ARBA00023242"/>
    </source>
</evidence>
<evidence type="ECO:0000256" key="10">
    <source>
        <dbReference type="SAM" id="Coils"/>
    </source>
</evidence>
<organism evidence="12 13">
    <name type="scientific">Zostera marina</name>
    <name type="common">Eelgrass</name>
    <dbReference type="NCBI Taxonomy" id="29655"/>
    <lineage>
        <taxon>Eukaryota</taxon>
        <taxon>Viridiplantae</taxon>
        <taxon>Streptophyta</taxon>
        <taxon>Embryophyta</taxon>
        <taxon>Tracheophyta</taxon>
        <taxon>Spermatophyta</taxon>
        <taxon>Magnoliopsida</taxon>
        <taxon>Liliopsida</taxon>
        <taxon>Zosteraceae</taxon>
        <taxon>Zostera</taxon>
    </lineage>
</organism>
<gene>
    <name evidence="12" type="ORF">ZOSMA_70G00080</name>
</gene>
<evidence type="ECO:0000313" key="12">
    <source>
        <dbReference type="EMBL" id="KMZ58994.1"/>
    </source>
</evidence>
<evidence type="ECO:0000256" key="8">
    <source>
        <dbReference type="ARBA" id="ARBA00037572"/>
    </source>
</evidence>
<dbReference type="PANTHER" id="PTHR11875">
    <property type="entry name" value="TESTIS-SPECIFIC Y-ENCODED PROTEIN"/>
    <property type="match status" value="1"/>
</dbReference>
<dbReference type="STRING" id="29655.A0A0K9NQD0"/>
<dbReference type="SUPFAM" id="SSF143113">
    <property type="entry name" value="NAP-like"/>
    <property type="match status" value="1"/>
</dbReference>
<dbReference type="EMBL" id="LFYR01001823">
    <property type="protein sequence ID" value="KMZ58994.1"/>
    <property type="molecule type" value="Genomic_DNA"/>
</dbReference>
<comment type="caution">
    <text evidence="12">The sequence shown here is derived from an EMBL/GenBank/DDBJ whole genome shotgun (WGS) entry which is preliminary data.</text>
</comment>
<comment type="subcellular location">
    <subcellularLocation>
        <location evidence="2">Cytoplasm</location>
    </subcellularLocation>
    <subcellularLocation>
        <location evidence="1">Nucleus</location>
    </subcellularLocation>
</comment>
<dbReference type="FunFam" id="1.20.5.1500:FF:000001">
    <property type="entry name" value="Nucleosome assembly protein 1-like 1"/>
    <property type="match status" value="1"/>
</dbReference>
<protein>
    <submittedName>
        <fullName evidence="12">Nucleosome assembly protein 1-like protein 1</fullName>
    </submittedName>
</protein>
<proteinExistence type="inferred from homology"/>
<feature type="coiled-coil region" evidence="10">
    <location>
        <begin position="36"/>
        <end position="88"/>
    </location>
</feature>
<evidence type="ECO:0000256" key="1">
    <source>
        <dbReference type="ARBA" id="ARBA00004123"/>
    </source>
</evidence>
<evidence type="ECO:0000256" key="11">
    <source>
        <dbReference type="SAM" id="MobiDB-lite"/>
    </source>
</evidence>
<comment type="function">
    <text evidence="8">May modulate chromatin structure by regulation of nucleosome assembly/disassembly.</text>
</comment>
<evidence type="ECO:0000256" key="5">
    <source>
        <dbReference type="ARBA" id="ARBA00023054"/>
    </source>
</evidence>
<evidence type="ECO:0000256" key="6">
    <source>
        <dbReference type="ARBA" id="ARBA00023186"/>
    </source>
</evidence>
<accession>A0A0K9NQD0</accession>
<feature type="compositionally biased region" description="Acidic residues" evidence="11">
    <location>
        <begin position="299"/>
        <end position="320"/>
    </location>
</feature>
<dbReference type="GO" id="GO:0006334">
    <property type="term" value="P:nucleosome assembly"/>
    <property type="evidence" value="ECO:0000318"/>
    <property type="project" value="GO_Central"/>
</dbReference>
<dbReference type="Gene3D" id="1.20.5.1500">
    <property type="match status" value="1"/>
</dbReference>
<comment type="similarity">
    <text evidence="3 9">Belongs to the nucleosome assembly protein (NAP) family.</text>
</comment>